<dbReference type="Gene3D" id="1.25.40.10">
    <property type="entry name" value="Tetratricopeptide repeat domain"/>
    <property type="match status" value="1"/>
</dbReference>
<dbReference type="Proteomes" id="UP001293791">
    <property type="component" value="Unassembled WGS sequence"/>
</dbReference>
<proteinExistence type="predicted"/>
<evidence type="ECO:0000313" key="1">
    <source>
        <dbReference type="EMBL" id="MDZ5762306.1"/>
    </source>
</evidence>
<gene>
    <name evidence="1" type="ORF">Cyrtocomes_00685</name>
</gene>
<evidence type="ECO:0000313" key="2">
    <source>
        <dbReference type="Proteomes" id="UP001293791"/>
    </source>
</evidence>
<evidence type="ECO:0008006" key="3">
    <source>
        <dbReference type="Google" id="ProtNLM"/>
    </source>
</evidence>
<dbReference type="EMBL" id="JARGYT010000036">
    <property type="protein sequence ID" value="MDZ5762306.1"/>
    <property type="molecule type" value="Genomic_DNA"/>
</dbReference>
<dbReference type="RefSeq" id="WP_322497775.1">
    <property type="nucleotide sequence ID" value="NZ_JARGYT010000036.1"/>
</dbReference>
<reference evidence="1 2" key="1">
    <citation type="submission" date="2023-02" db="EMBL/GenBank/DDBJ databases">
        <title>Host association and intracellularity evolved multiple times independently in the Rickettsiales.</title>
        <authorList>
            <person name="Castelli M."/>
            <person name="Nardi T."/>
            <person name="Gammuto L."/>
            <person name="Bellinzona G."/>
            <person name="Sabaneyeva E."/>
            <person name="Potekhin A."/>
            <person name="Serra V."/>
            <person name="Petroni G."/>
            <person name="Sassera D."/>
        </authorList>
    </citation>
    <scope>NUCLEOTIDE SEQUENCE [LARGE SCALE GENOMIC DNA]</scope>
    <source>
        <strain evidence="1 2">BOD18</strain>
    </source>
</reference>
<sequence length="69" mass="8076">MSTLPRKDFAKAFYWAQKAAEENEPFILSIMYYRGVRTEHGKPHLWLKRAAALGHKTAIRMLEISKYAH</sequence>
<dbReference type="InterPro" id="IPR011990">
    <property type="entry name" value="TPR-like_helical_dom_sf"/>
</dbReference>
<keyword evidence="2" id="KW-1185">Reference proteome</keyword>
<dbReference type="SUPFAM" id="SSF81901">
    <property type="entry name" value="HCP-like"/>
    <property type="match status" value="1"/>
</dbReference>
<organism evidence="1 2">
    <name type="scientific">Candidatus Cyrtobacter comes</name>
    <dbReference type="NCBI Taxonomy" id="675776"/>
    <lineage>
        <taxon>Bacteria</taxon>
        <taxon>Pseudomonadati</taxon>
        <taxon>Pseudomonadota</taxon>
        <taxon>Alphaproteobacteria</taxon>
        <taxon>Rickettsiales</taxon>
        <taxon>Candidatus Midichloriaceae</taxon>
        <taxon>Candidatus Cyrtobacter</taxon>
    </lineage>
</organism>
<name>A0ABU5L858_9RICK</name>
<comment type="caution">
    <text evidence="1">The sequence shown here is derived from an EMBL/GenBank/DDBJ whole genome shotgun (WGS) entry which is preliminary data.</text>
</comment>
<accession>A0ABU5L858</accession>
<protein>
    <recommendedName>
        <fullName evidence="3">Sel1 repeat family protein</fullName>
    </recommendedName>
</protein>